<evidence type="ECO:0000313" key="5">
    <source>
        <dbReference type="EMBL" id="SFU57211.1"/>
    </source>
</evidence>
<proteinExistence type="predicted"/>
<sequence length="252" mass="27650">MRGGPAPRVLIADDEPLLRAELREALRQLWPEAAVVAEAADGYEALRLARACEPDVAFLDIRMPGLNGLEVARAFAARAHVVFVTAHQEHAVAAFDEGAVDYVLKPLEASRVARCVERLRGRLSLPPPDLTRLMERLQAAPAAPSAPAWLQASVGATIHFIDLADVVYFSAEAKYVRVVTDKLEAHIRTPLKELAETLDSAGFWQIHRGHVVAVKRIAAASRDADGALWLTLRGHAARLPVSQRFQHRFKGM</sequence>
<dbReference type="PROSITE" id="PS50930">
    <property type="entry name" value="HTH_LYTTR"/>
    <property type="match status" value="1"/>
</dbReference>
<dbReference type="GO" id="GO:0032993">
    <property type="term" value="C:protein-DNA complex"/>
    <property type="evidence" value="ECO:0007669"/>
    <property type="project" value="TreeGrafter"/>
</dbReference>
<accession>A0A1I7H918</accession>
<feature type="domain" description="HTH LytTR-type" evidence="4">
    <location>
        <begin position="150"/>
        <end position="252"/>
    </location>
</feature>
<dbReference type="PANTHER" id="PTHR48111">
    <property type="entry name" value="REGULATOR OF RPOS"/>
    <property type="match status" value="1"/>
</dbReference>
<feature type="modified residue" description="4-aspartylphosphate" evidence="2">
    <location>
        <position position="60"/>
    </location>
</feature>
<name>A0A1I7H918_9BURK</name>
<organism evidence="5 6">
    <name type="scientific">Pseudoduganella namucuonensis</name>
    <dbReference type="NCBI Taxonomy" id="1035707"/>
    <lineage>
        <taxon>Bacteria</taxon>
        <taxon>Pseudomonadati</taxon>
        <taxon>Pseudomonadota</taxon>
        <taxon>Betaproteobacteria</taxon>
        <taxon>Burkholderiales</taxon>
        <taxon>Oxalobacteraceae</taxon>
        <taxon>Telluria group</taxon>
        <taxon>Pseudoduganella</taxon>
    </lineage>
</organism>
<dbReference type="GO" id="GO:0000976">
    <property type="term" value="F:transcription cis-regulatory region binding"/>
    <property type="evidence" value="ECO:0007669"/>
    <property type="project" value="TreeGrafter"/>
</dbReference>
<dbReference type="PROSITE" id="PS50110">
    <property type="entry name" value="RESPONSE_REGULATORY"/>
    <property type="match status" value="1"/>
</dbReference>
<dbReference type="SMART" id="SM00448">
    <property type="entry name" value="REC"/>
    <property type="match status" value="1"/>
</dbReference>
<dbReference type="InterPro" id="IPR007492">
    <property type="entry name" value="LytTR_DNA-bd_dom"/>
</dbReference>
<evidence type="ECO:0000259" key="4">
    <source>
        <dbReference type="PROSITE" id="PS50930"/>
    </source>
</evidence>
<reference evidence="6" key="1">
    <citation type="submission" date="2016-10" db="EMBL/GenBank/DDBJ databases">
        <authorList>
            <person name="Varghese N."/>
            <person name="Submissions S."/>
        </authorList>
    </citation>
    <scope>NUCLEOTIDE SEQUENCE [LARGE SCALE GENOMIC DNA]</scope>
    <source>
        <strain evidence="6">CGMCC 1.11014</strain>
    </source>
</reference>
<protein>
    <submittedName>
        <fullName evidence="5">Two component transcriptional regulator, LytTR family</fullName>
    </submittedName>
</protein>
<dbReference type="PANTHER" id="PTHR48111:SF69">
    <property type="entry name" value="RESPONSE REGULATOR RECEIVER"/>
    <property type="match status" value="1"/>
</dbReference>
<dbReference type="Proteomes" id="UP000199391">
    <property type="component" value="Unassembled WGS sequence"/>
</dbReference>
<keyword evidence="2" id="KW-0597">Phosphoprotein</keyword>
<dbReference type="Pfam" id="PF00072">
    <property type="entry name" value="Response_reg"/>
    <property type="match status" value="1"/>
</dbReference>
<dbReference type="SMART" id="SM00850">
    <property type="entry name" value="LytTR"/>
    <property type="match status" value="1"/>
</dbReference>
<evidence type="ECO:0000313" key="6">
    <source>
        <dbReference type="Proteomes" id="UP000199391"/>
    </source>
</evidence>
<dbReference type="SUPFAM" id="SSF52172">
    <property type="entry name" value="CheY-like"/>
    <property type="match status" value="1"/>
</dbReference>
<dbReference type="EMBL" id="FPBO01000005">
    <property type="protein sequence ID" value="SFU57211.1"/>
    <property type="molecule type" value="Genomic_DNA"/>
</dbReference>
<keyword evidence="6" id="KW-1185">Reference proteome</keyword>
<dbReference type="GO" id="GO:0006355">
    <property type="term" value="P:regulation of DNA-templated transcription"/>
    <property type="evidence" value="ECO:0007669"/>
    <property type="project" value="TreeGrafter"/>
</dbReference>
<dbReference type="Gene3D" id="3.40.50.2300">
    <property type="match status" value="1"/>
</dbReference>
<dbReference type="GO" id="GO:0005829">
    <property type="term" value="C:cytosol"/>
    <property type="evidence" value="ECO:0007669"/>
    <property type="project" value="TreeGrafter"/>
</dbReference>
<evidence type="ECO:0000259" key="3">
    <source>
        <dbReference type="PROSITE" id="PS50110"/>
    </source>
</evidence>
<dbReference type="InterPro" id="IPR039420">
    <property type="entry name" value="WalR-like"/>
</dbReference>
<dbReference type="GO" id="GO:0000156">
    <property type="term" value="F:phosphorelay response regulator activity"/>
    <property type="evidence" value="ECO:0007669"/>
    <property type="project" value="TreeGrafter"/>
</dbReference>
<dbReference type="STRING" id="1035707.SAMN05216552_100576"/>
<dbReference type="Pfam" id="PF04397">
    <property type="entry name" value="LytTR"/>
    <property type="match status" value="1"/>
</dbReference>
<feature type="domain" description="Response regulatory" evidence="3">
    <location>
        <begin position="8"/>
        <end position="120"/>
    </location>
</feature>
<dbReference type="InterPro" id="IPR011006">
    <property type="entry name" value="CheY-like_superfamily"/>
</dbReference>
<evidence type="ECO:0000256" key="2">
    <source>
        <dbReference type="PROSITE-ProRule" id="PRU00169"/>
    </source>
</evidence>
<evidence type="ECO:0000256" key="1">
    <source>
        <dbReference type="ARBA" id="ARBA00023125"/>
    </source>
</evidence>
<dbReference type="Gene3D" id="2.40.50.1020">
    <property type="entry name" value="LytTr DNA-binding domain"/>
    <property type="match status" value="1"/>
</dbReference>
<dbReference type="InterPro" id="IPR001789">
    <property type="entry name" value="Sig_transdc_resp-reg_receiver"/>
</dbReference>
<gene>
    <name evidence="5" type="ORF">SAMN05216552_100576</name>
</gene>
<dbReference type="OrthoDB" id="8889669at2"/>
<keyword evidence="1" id="KW-0238">DNA-binding</keyword>
<dbReference type="AlphaFoldDB" id="A0A1I7H918"/>
<dbReference type="RefSeq" id="WP_093554861.1">
    <property type="nucleotide sequence ID" value="NZ_FPBO01000005.1"/>
</dbReference>